<dbReference type="Proteomes" id="UP000305401">
    <property type="component" value="Unassembled WGS sequence"/>
</dbReference>
<evidence type="ECO:0000313" key="1">
    <source>
        <dbReference type="EMBL" id="THG42640.1"/>
    </source>
</evidence>
<keyword evidence="2" id="KW-1185">Reference proteome</keyword>
<sequence>MDLKRSISYQWRIFFPLVGLLWTVIVVQAVIQYQRETQYRENRLNDDLRLVNSRIINAYEEDIDLLPFMRFISKYYENSELNGIRISIYSSDGHMLYCLGQPIPRYTDGKMPPELADAMVKGVGRAVRRSPLMSDDAPYYFYGVRQSSDGKIYVHTAMPFTDALYRSVNVDTSLWVIIISLSLMATFFAWITTRYLGQNIRLLHQFATDMADGKQSVKAYDFPHDELGEISKQINRLFNERMKAVALSEKEHAMAIKATEDKIRINREMSNNINHELKTPVGVIKGYMDTIIQNPDMPTELRQRFLGKAQQHMDRLCSLLNDLSAITRLENGASDIIREMVQLNDLMLTISSEIETAHFVTNNTRFKFELPLVCNVVGNYNLLYAMFINLIRNADLHSHGTECGLRFMGEEDDRYIFSFYDNGTGIEEEHLQHLFERFYRVDKGRSRKAGGT</sequence>
<gene>
    <name evidence="1" type="ORF">E5990_10805</name>
</gene>
<protein>
    <submittedName>
        <fullName evidence="1">Uncharacterized protein</fullName>
    </submittedName>
</protein>
<organism evidence="1 2">
    <name type="scientific">Muribaculum caecicola</name>
    <dbReference type="NCBI Taxonomy" id="3038144"/>
    <lineage>
        <taxon>Bacteria</taxon>
        <taxon>Pseudomonadati</taxon>
        <taxon>Bacteroidota</taxon>
        <taxon>Bacteroidia</taxon>
        <taxon>Bacteroidales</taxon>
        <taxon>Muribaculaceae</taxon>
        <taxon>Muribaculum</taxon>
    </lineage>
</organism>
<dbReference type="EMBL" id="SSTG01000218">
    <property type="protein sequence ID" value="THG42640.1"/>
    <property type="molecule type" value="Genomic_DNA"/>
</dbReference>
<reference evidence="1" key="1">
    <citation type="submission" date="2019-04" db="EMBL/GenBank/DDBJ databases">
        <title>Microbes associate with the intestines of laboratory mice.</title>
        <authorList>
            <person name="Navarre W."/>
            <person name="Wong E."/>
            <person name="Huang K.C."/>
            <person name="Tropini C."/>
            <person name="Ng K."/>
            <person name="Yu B."/>
        </authorList>
    </citation>
    <scope>NUCLEOTIDE SEQUENCE</scope>
    <source>
        <strain evidence="1">NM86_A22</strain>
    </source>
</reference>
<comment type="caution">
    <text evidence="1">The sequence shown here is derived from an EMBL/GenBank/DDBJ whole genome shotgun (WGS) entry which is preliminary data.</text>
</comment>
<proteinExistence type="predicted"/>
<name>A0AC61S347_9BACT</name>
<evidence type="ECO:0000313" key="2">
    <source>
        <dbReference type="Proteomes" id="UP000305401"/>
    </source>
</evidence>
<accession>A0AC61S347</accession>
<feature type="non-terminal residue" evidence="1">
    <location>
        <position position="452"/>
    </location>
</feature>